<dbReference type="CDD" id="cd00041">
    <property type="entry name" value="CUB"/>
    <property type="match status" value="1"/>
</dbReference>
<keyword evidence="5" id="KW-1185">Reference proteome</keyword>
<evidence type="ECO:0000256" key="2">
    <source>
        <dbReference type="PROSITE-ProRule" id="PRU00059"/>
    </source>
</evidence>
<dbReference type="PANTHER" id="PTHR46908:SF8">
    <property type="entry name" value="C-TYPE LECTIN DOMAIN-CONTAINING PROTEIN"/>
    <property type="match status" value="1"/>
</dbReference>
<dbReference type="Pfam" id="PF00431">
    <property type="entry name" value="CUB"/>
    <property type="match status" value="1"/>
</dbReference>
<dbReference type="OrthoDB" id="9971251at2759"/>
<evidence type="ECO:0000313" key="5">
    <source>
        <dbReference type="Proteomes" id="UP000595437"/>
    </source>
</evidence>
<protein>
    <submittedName>
        <fullName evidence="4">Cubilinlike</fullName>
    </submittedName>
</protein>
<evidence type="ECO:0000313" key="4">
    <source>
        <dbReference type="EMBL" id="QQP36000.1"/>
    </source>
</evidence>
<proteinExistence type="predicted"/>
<organism evidence="4 5">
    <name type="scientific">Caligus rogercresseyi</name>
    <name type="common">Sea louse</name>
    <dbReference type="NCBI Taxonomy" id="217165"/>
    <lineage>
        <taxon>Eukaryota</taxon>
        <taxon>Metazoa</taxon>
        <taxon>Ecdysozoa</taxon>
        <taxon>Arthropoda</taxon>
        <taxon>Crustacea</taxon>
        <taxon>Multicrustacea</taxon>
        <taxon>Hexanauplia</taxon>
        <taxon>Copepoda</taxon>
        <taxon>Siphonostomatoida</taxon>
        <taxon>Caligidae</taxon>
        <taxon>Caligus</taxon>
    </lineage>
</organism>
<feature type="domain" description="CUB" evidence="3">
    <location>
        <begin position="47"/>
        <end position="124"/>
    </location>
</feature>
<dbReference type="SUPFAM" id="SSF49854">
    <property type="entry name" value="Spermadhesin, CUB domain"/>
    <property type="match status" value="1"/>
</dbReference>
<dbReference type="EMBL" id="CP045904">
    <property type="protein sequence ID" value="QQP36000.1"/>
    <property type="molecule type" value="Genomic_DNA"/>
</dbReference>
<evidence type="ECO:0000256" key="1">
    <source>
        <dbReference type="ARBA" id="ARBA00023157"/>
    </source>
</evidence>
<dbReference type="Gene3D" id="2.60.120.290">
    <property type="entry name" value="Spermadhesin, CUB domain"/>
    <property type="match status" value="1"/>
</dbReference>
<comment type="caution">
    <text evidence="2">Lacks conserved residue(s) required for the propagation of feature annotation.</text>
</comment>
<dbReference type="SMART" id="SM00042">
    <property type="entry name" value="CUB"/>
    <property type="match status" value="1"/>
</dbReference>
<evidence type="ECO:0000259" key="3">
    <source>
        <dbReference type="PROSITE" id="PS01180"/>
    </source>
</evidence>
<gene>
    <name evidence="4" type="ORF">FKW44_020964</name>
</gene>
<dbReference type="AlphaFoldDB" id="A0A7T8GR39"/>
<keyword evidence="1" id="KW-1015">Disulfide bond</keyword>
<dbReference type="Proteomes" id="UP000595437">
    <property type="component" value="Chromosome 15"/>
</dbReference>
<dbReference type="InterPro" id="IPR000859">
    <property type="entry name" value="CUB_dom"/>
</dbReference>
<reference evidence="5" key="1">
    <citation type="submission" date="2021-01" db="EMBL/GenBank/DDBJ databases">
        <title>Caligus Genome Assembly.</title>
        <authorList>
            <person name="Gallardo-Escarate C."/>
        </authorList>
    </citation>
    <scope>NUCLEOTIDE SEQUENCE [LARGE SCALE GENOMIC DNA]</scope>
</reference>
<dbReference type="PROSITE" id="PS01180">
    <property type="entry name" value="CUB"/>
    <property type="match status" value="1"/>
</dbReference>
<dbReference type="InterPro" id="IPR052129">
    <property type="entry name" value="Spermadhesin-Link_domain"/>
</dbReference>
<dbReference type="PANTHER" id="PTHR46908">
    <property type="entry name" value="CUBILIN-LIKE PROTEIN"/>
    <property type="match status" value="1"/>
</dbReference>
<sequence>MNIGTRRGSIDFKQSYFGEVLQFLDTATVSIDFHSDYSGNDKGDSGQFSTPGHLETYDTTLKLSFLDINIEQHSDCAEDSPLIGRYCGFHLPSDIHSTSNKLFVRFNSDHDVEYTGFRAAAFETGKSGHAITSISNI</sequence>
<accession>A0A7T8GR39</accession>
<name>A0A7T8GR39_CALRO</name>
<dbReference type="InterPro" id="IPR035914">
    <property type="entry name" value="Sperma_CUB_dom_sf"/>
</dbReference>